<keyword evidence="4 10" id="KW-0812">Transmembrane</keyword>
<evidence type="ECO:0000259" key="11">
    <source>
        <dbReference type="Pfam" id="PF00999"/>
    </source>
</evidence>
<evidence type="ECO:0000256" key="8">
    <source>
        <dbReference type="ARBA" id="ARBA00023136"/>
    </source>
</evidence>
<evidence type="ECO:0000313" key="12">
    <source>
        <dbReference type="EMBL" id="MCW6508382.1"/>
    </source>
</evidence>
<feature type="domain" description="Cation/H+ exchanger transmembrane" evidence="11">
    <location>
        <begin position="14"/>
        <end position="404"/>
    </location>
</feature>
<keyword evidence="3" id="KW-1003">Cell membrane</keyword>
<protein>
    <submittedName>
        <fullName evidence="12">Sodium:proton antiporter</fullName>
    </submittedName>
</protein>
<feature type="transmembrane region" description="Helical" evidence="10">
    <location>
        <begin position="263"/>
        <end position="285"/>
    </location>
</feature>
<evidence type="ECO:0000256" key="1">
    <source>
        <dbReference type="ARBA" id="ARBA00004651"/>
    </source>
</evidence>
<keyword evidence="8 10" id="KW-0472">Membrane</keyword>
<feature type="transmembrane region" description="Helical" evidence="10">
    <location>
        <begin position="378"/>
        <end position="402"/>
    </location>
</feature>
<keyword evidence="9" id="KW-0739">Sodium transport</keyword>
<reference evidence="12" key="1">
    <citation type="submission" date="2022-05" db="EMBL/GenBank/DDBJ databases">
        <authorList>
            <person name="Pankratov T."/>
        </authorList>
    </citation>
    <scope>NUCLEOTIDE SEQUENCE</scope>
    <source>
        <strain evidence="12">BP6-180914</strain>
    </source>
</reference>
<dbReference type="GO" id="GO:0005886">
    <property type="term" value="C:plasma membrane"/>
    <property type="evidence" value="ECO:0007669"/>
    <property type="project" value="UniProtKB-SubCell"/>
</dbReference>
<dbReference type="PANTHER" id="PTHR10110">
    <property type="entry name" value="SODIUM/HYDROGEN EXCHANGER"/>
    <property type="match status" value="1"/>
</dbReference>
<feature type="transmembrane region" description="Helical" evidence="10">
    <location>
        <begin position="181"/>
        <end position="200"/>
    </location>
</feature>
<evidence type="ECO:0000256" key="6">
    <source>
        <dbReference type="ARBA" id="ARBA00023053"/>
    </source>
</evidence>
<organism evidence="12 13">
    <name type="scientific">Lichenifustis flavocetrariae</name>
    <dbReference type="NCBI Taxonomy" id="2949735"/>
    <lineage>
        <taxon>Bacteria</taxon>
        <taxon>Pseudomonadati</taxon>
        <taxon>Pseudomonadota</taxon>
        <taxon>Alphaproteobacteria</taxon>
        <taxon>Hyphomicrobiales</taxon>
        <taxon>Lichenihabitantaceae</taxon>
        <taxon>Lichenifustis</taxon>
    </lineage>
</organism>
<evidence type="ECO:0000256" key="4">
    <source>
        <dbReference type="ARBA" id="ARBA00022692"/>
    </source>
</evidence>
<dbReference type="InterPro" id="IPR018422">
    <property type="entry name" value="Cation/H_exchanger_CPA1"/>
</dbReference>
<dbReference type="RefSeq" id="WP_282584745.1">
    <property type="nucleotide sequence ID" value="NZ_JAMOIM010000005.1"/>
</dbReference>
<feature type="transmembrane region" description="Helical" evidence="10">
    <location>
        <begin position="342"/>
        <end position="366"/>
    </location>
</feature>
<keyword evidence="7" id="KW-0406">Ion transport</keyword>
<feature type="transmembrane region" description="Helical" evidence="10">
    <location>
        <begin position="297"/>
        <end position="321"/>
    </location>
</feature>
<sequence>MALFELVIVLLLGAAVLTTFSQRIGLPFPVLLAVCGAALALLPGETISARLDPDLALVLFVAPALLDTAYDTSLRDLKTNWRPIGSLVIAAVGVTVVAVALVSHALVPDLPWAAAIALGAIVAPPDAVAASAVLRQLSPPYRILVILEGESLLNDATALLIYRVALYALTGHFSAWTTLPLFVLGSLGGLVLGYALARLFPLLTRRLAEGPVSIVMQFVGTFAVWVLADALGLSPILTVVAYAITLARNASAHGGAETRVSSFAVWDVAVYVLNALAFILMGLQLKEIGRTADGRLGSYLGFSLAILLTVILVRLGWTMIYAAGVRYRLRRAGGDRSHMPSFGGTVVLGWCGMRGIVTLATALALPEGSASGLAHRDLMISAAFAVVLGTLVIQGLTLGPLIRWLRLTDDGMVAREEVFARQESARAALDTLRHDSRPEAMILRKEYNFRLREDTPPEDTLKPHVFGRLRLKAIRAEREALHKLRRSQKIGDVAFQTVQEELDWAEGHAVHRRRAFTAEAPPGDPGDIPGRPTS</sequence>
<gene>
    <name evidence="12" type="ORF">M8523_10145</name>
</gene>
<proteinExistence type="predicted"/>
<dbReference type="Pfam" id="PF00999">
    <property type="entry name" value="Na_H_Exchanger"/>
    <property type="match status" value="1"/>
</dbReference>
<dbReference type="GO" id="GO:0015385">
    <property type="term" value="F:sodium:proton antiporter activity"/>
    <property type="evidence" value="ECO:0007669"/>
    <property type="project" value="InterPro"/>
</dbReference>
<dbReference type="EMBL" id="JAMOIM010000005">
    <property type="protein sequence ID" value="MCW6508382.1"/>
    <property type="molecule type" value="Genomic_DNA"/>
</dbReference>
<dbReference type="InterPro" id="IPR006153">
    <property type="entry name" value="Cation/H_exchanger_TM"/>
</dbReference>
<dbReference type="GO" id="GO:0051453">
    <property type="term" value="P:regulation of intracellular pH"/>
    <property type="evidence" value="ECO:0007669"/>
    <property type="project" value="TreeGrafter"/>
</dbReference>
<dbReference type="PANTHER" id="PTHR10110:SF86">
    <property type="entry name" value="SODIUM_HYDROGEN EXCHANGER 7"/>
    <property type="match status" value="1"/>
</dbReference>
<evidence type="ECO:0000256" key="9">
    <source>
        <dbReference type="ARBA" id="ARBA00023201"/>
    </source>
</evidence>
<dbReference type="Gene3D" id="6.10.140.1330">
    <property type="match status" value="1"/>
</dbReference>
<accession>A0AA41Z321</accession>
<keyword evidence="5 10" id="KW-1133">Transmembrane helix</keyword>
<evidence type="ECO:0000256" key="2">
    <source>
        <dbReference type="ARBA" id="ARBA00022448"/>
    </source>
</evidence>
<evidence type="ECO:0000256" key="7">
    <source>
        <dbReference type="ARBA" id="ARBA00023065"/>
    </source>
</evidence>
<evidence type="ECO:0000256" key="3">
    <source>
        <dbReference type="ARBA" id="ARBA00022475"/>
    </source>
</evidence>
<name>A0AA41Z321_9HYPH</name>
<evidence type="ECO:0000256" key="5">
    <source>
        <dbReference type="ARBA" id="ARBA00022989"/>
    </source>
</evidence>
<keyword evidence="2" id="KW-0813">Transport</keyword>
<evidence type="ECO:0000313" key="13">
    <source>
        <dbReference type="Proteomes" id="UP001165667"/>
    </source>
</evidence>
<dbReference type="GO" id="GO:0098719">
    <property type="term" value="P:sodium ion import across plasma membrane"/>
    <property type="evidence" value="ECO:0007669"/>
    <property type="project" value="TreeGrafter"/>
</dbReference>
<dbReference type="Proteomes" id="UP001165667">
    <property type="component" value="Unassembled WGS sequence"/>
</dbReference>
<evidence type="ECO:0000256" key="10">
    <source>
        <dbReference type="SAM" id="Phobius"/>
    </source>
</evidence>
<dbReference type="AlphaFoldDB" id="A0AA41Z321"/>
<keyword evidence="6" id="KW-0915">Sodium</keyword>
<comment type="caution">
    <text evidence="12">The sequence shown here is derived from an EMBL/GenBank/DDBJ whole genome shotgun (WGS) entry which is preliminary data.</text>
</comment>
<dbReference type="GO" id="GO:0015386">
    <property type="term" value="F:potassium:proton antiporter activity"/>
    <property type="evidence" value="ECO:0007669"/>
    <property type="project" value="TreeGrafter"/>
</dbReference>
<feature type="transmembrane region" description="Helical" evidence="10">
    <location>
        <begin position="84"/>
        <end position="106"/>
    </location>
</feature>
<comment type="subcellular location">
    <subcellularLocation>
        <location evidence="1">Cell membrane</location>
        <topology evidence="1">Multi-pass membrane protein</topology>
    </subcellularLocation>
</comment>
<feature type="transmembrane region" description="Helical" evidence="10">
    <location>
        <begin position="112"/>
        <end position="134"/>
    </location>
</feature>
<keyword evidence="13" id="KW-1185">Reference proteome</keyword>